<reference evidence="1 2" key="1">
    <citation type="journal article" date="2018" name="Mol. Biol. Evol.">
        <title>Broad Genomic Sampling Reveals a Smut Pathogenic Ancestry of the Fungal Clade Ustilaginomycotina.</title>
        <authorList>
            <person name="Kijpornyongpan T."/>
            <person name="Mondo S.J."/>
            <person name="Barry K."/>
            <person name="Sandor L."/>
            <person name="Lee J."/>
            <person name="Lipzen A."/>
            <person name="Pangilinan J."/>
            <person name="LaButti K."/>
            <person name="Hainaut M."/>
            <person name="Henrissat B."/>
            <person name="Grigoriev I.V."/>
            <person name="Spatafora J.W."/>
            <person name="Aime M.C."/>
        </authorList>
    </citation>
    <scope>NUCLEOTIDE SEQUENCE [LARGE SCALE GENOMIC DNA]</scope>
    <source>
        <strain evidence="1 2">SA 807</strain>
    </source>
</reference>
<dbReference type="EMBL" id="KZ819775">
    <property type="protein sequence ID" value="PWN52464.1"/>
    <property type="molecule type" value="Genomic_DNA"/>
</dbReference>
<organism evidence="1 2">
    <name type="scientific">Violaceomyces palustris</name>
    <dbReference type="NCBI Taxonomy" id="1673888"/>
    <lineage>
        <taxon>Eukaryota</taxon>
        <taxon>Fungi</taxon>
        <taxon>Dikarya</taxon>
        <taxon>Basidiomycota</taxon>
        <taxon>Ustilaginomycotina</taxon>
        <taxon>Ustilaginomycetes</taxon>
        <taxon>Violaceomycetales</taxon>
        <taxon>Violaceomycetaceae</taxon>
        <taxon>Violaceomyces</taxon>
    </lineage>
</organism>
<gene>
    <name evidence="1" type="ORF">IE53DRAFT_279795</name>
</gene>
<evidence type="ECO:0000313" key="2">
    <source>
        <dbReference type="Proteomes" id="UP000245626"/>
    </source>
</evidence>
<sequence length="1178" mass="125112">MPRCRPDPPSPSPAPTTIAHRHPGKATLLSQSVSASQPQVPGDHQLSLFANPSSLLRSPLKSPLKLAHQSLPEMLSASTKNLATPKKAPRARKPRTAATGSRGKSEKSQVKTDNVVGSNPSPSCHNRASASAAKHANPFSDGTGLTSQLSSFLDSEDRQILQTPRRGRRMGKVNMGWESPLVASTSVPEAPHTLPKRKSRSARSAELQSTPTKRKASQASSSRPGQLQMSLVDTQGWASAVMLGKEPVSAVHDSPSTLSTLNEVSTSARHSPSKANAMLSFATMDSVNGLRSTPKLVPVEVAGLGRVAVHRELADQISEYGPYACSGASRRHGSFSSENHYHRTSDTEGSSSGSSISASTNPTSIGTPCPGGVSPSFSLSSHFPASDPCSPGDSKQREAMMAKDHETPKPTSAESVLREIIERSPSSQQRLASQQANLRFQPKLGGSQGVYACTLPTLEWPDSPGGPWAAAGQHIDAQKRSRLEGIQSWLENDLDESDSGNEGKQPLTTSSGYQHHPMVAKALRDRARKLAETATIASVRSKSKSGRSPKKKLVKDSRVNMLKTPRKREGKARREASVASSSRRSVATSGTISRFTKSPVVGCRCGVEDESIMMVQCDHCHRWLHLACVGIAHADDLDDEWYCDDCCEPAHSYDLSPALSLPTTASLAGLSTPGSRGERNQAVAAAAACCEPVFVLPVDTPIHLQGTGLSSSIALAPSPPMYSRGIRTSQDGSARKKGVGRARAERVGWRATEPGSPLARKSRAAPETPRREEASNFDLSDPISTPSVFAGFSRADWGGHSRAGTRQNTTPSPRLRPVAATPSRMASSSRRPSSGANVFGEDEAAHPADIFSTPSRLATGSSPWGLRSHPGAQTPSRSAGRHQRSDSGASNWAGLSTPIGDLLGGAFGTEHSTAYTCSSVVFSSGGLDPQDDHGFYGQYASSRAIQLQSPSSSIRAATRTRQCSSTFGGIGTQSYSSGALLKTPELQPRHTVISSVRGSRFHDDDDPPTSSSPFPRTPTFDQQSPSFSSQDRHNLGLGLPSSSSKKLARFPISSSSPRMGSPRHHDSLEGFETLTSKLCSTNPSPLHPSSSKSINNGNINGNHPPSSNQQHMHLHPSSPLQHSSSPSNANGNQISLSSHSSNPKNASKNRQVSSEIPLGLGIGIGFDRFDLDDVLDWS</sequence>
<keyword evidence="2" id="KW-1185">Reference proteome</keyword>
<protein>
    <submittedName>
        <fullName evidence="1">Uncharacterized protein</fullName>
    </submittedName>
</protein>
<accession>A0ACD0P3E6</accession>
<dbReference type="Proteomes" id="UP000245626">
    <property type="component" value="Unassembled WGS sequence"/>
</dbReference>
<proteinExistence type="predicted"/>
<evidence type="ECO:0000313" key="1">
    <source>
        <dbReference type="EMBL" id="PWN52464.1"/>
    </source>
</evidence>
<name>A0ACD0P3E6_9BASI</name>